<dbReference type="Pfam" id="PF07963">
    <property type="entry name" value="N_methyl"/>
    <property type="match status" value="1"/>
</dbReference>
<reference evidence="3" key="1">
    <citation type="submission" date="2016-10" db="EMBL/GenBank/DDBJ databases">
        <authorList>
            <person name="Varghese N."/>
            <person name="Submissions S."/>
        </authorList>
    </citation>
    <scope>NUCLEOTIDE SEQUENCE [LARGE SCALE GENOMIC DNA]</scope>
    <source>
        <strain evidence="3">DSM 26348</strain>
    </source>
</reference>
<keyword evidence="3" id="KW-1185">Reference proteome</keyword>
<organism evidence="2 3">
    <name type="scientific">Planctomicrobium piriforme</name>
    <dbReference type="NCBI Taxonomy" id="1576369"/>
    <lineage>
        <taxon>Bacteria</taxon>
        <taxon>Pseudomonadati</taxon>
        <taxon>Planctomycetota</taxon>
        <taxon>Planctomycetia</taxon>
        <taxon>Planctomycetales</taxon>
        <taxon>Planctomycetaceae</taxon>
        <taxon>Planctomicrobium</taxon>
    </lineage>
</organism>
<accession>A0A1I3FET6</accession>
<evidence type="ECO:0000313" key="3">
    <source>
        <dbReference type="Proteomes" id="UP000199518"/>
    </source>
</evidence>
<dbReference type="InterPro" id="IPR012902">
    <property type="entry name" value="N_methyl_site"/>
</dbReference>
<dbReference type="RefSeq" id="WP_092049178.1">
    <property type="nucleotide sequence ID" value="NZ_FOQD01000005.1"/>
</dbReference>
<keyword evidence="1" id="KW-1133">Transmembrane helix</keyword>
<keyword evidence="1" id="KW-0472">Membrane</keyword>
<evidence type="ECO:0000313" key="2">
    <source>
        <dbReference type="EMBL" id="SFI09714.1"/>
    </source>
</evidence>
<evidence type="ECO:0000256" key="1">
    <source>
        <dbReference type="SAM" id="Phobius"/>
    </source>
</evidence>
<dbReference type="EMBL" id="FOQD01000005">
    <property type="protein sequence ID" value="SFI09714.1"/>
    <property type="molecule type" value="Genomic_DNA"/>
</dbReference>
<name>A0A1I3FET6_9PLAN</name>
<dbReference type="AlphaFoldDB" id="A0A1I3FET6"/>
<protein>
    <submittedName>
        <fullName evidence="2">Prepilin-type N-terminal cleavage/methylation domain-containing protein</fullName>
    </submittedName>
</protein>
<feature type="transmembrane region" description="Helical" evidence="1">
    <location>
        <begin position="12"/>
        <end position="37"/>
    </location>
</feature>
<dbReference type="Proteomes" id="UP000199518">
    <property type="component" value="Unassembled WGS sequence"/>
</dbReference>
<proteinExistence type="predicted"/>
<sequence length="207" mass="22528">MKHCRREFVPRSGFTIIECLAAVALLGVFALITAPLVSQVQGVQSDLAQRELALLELRNAAELAMYDPNRAIELPTNVLSQFESPEFAVNVVAVEEEPAGEQLTLSLRWKSRTGVFVKPVQLTFWRWAAMPSVSLAPANQRTGRGDGWGQGLTRELIGFDPSPPAPLPAAGPRSMESRFAGRGEQVALRVGRFVSHSSATSAVNFSR</sequence>
<gene>
    <name evidence="2" type="ORF">SAMN05421753_105213</name>
</gene>
<dbReference type="STRING" id="1576369.SAMN05421753_105213"/>
<keyword evidence="1" id="KW-0812">Transmembrane</keyword>
<dbReference type="NCBIfam" id="TIGR02532">
    <property type="entry name" value="IV_pilin_GFxxxE"/>
    <property type="match status" value="1"/>
</dbReference>